<evidence type="ECO:0000313" key="2">
    <source>
        <dbReference type="Proteomes" id="UP000527324"/>
    </source>
</evidence>
<dbReference type="EMBL" id="JACHOQ010000003">
    <property type="protein sequence ID" value="MBB5739814.1"/>
    <property type="molecule type" value="Genomic_DNA"/>
</dbReference>
<protein>
    <submittedName>
        <fullName evidence="1">Uncharacterized protein</fullName>
    </submittedName>
</protein>
<proteinExistence type="predicted"/>
<keyword evidence="2" id="KW-1185">Reference proteome</keyword>
<dbReference type="Proteomes" id="UP000527324">
    <property type="component" value="Unassembled WGS sequence"/>
</dbReference>
<sequence>MEDHLAAHEILPQSDWSRRLLALKGRVSLDLDLDDLCQDRQDRTA</sequence>
<reference evidence="1 2" key="1">
    <citation type="submission" date="2020-08" db="EMBL/GenBank/DDBJ databases">
        <title>Genomic Encyclopedia of Type Strains, Phase IV (KMG-IV): sequencing the most valuable type-strain genomes for metagenomic binning, comparative biology and taxonomic classification.</title>
        <authorList>
            <person name="Goeker M."/>
        </authorList>
    </citation>
    <scope>NUCLEOTIDE SEQUENCE [LARGE SCALE GENOMIC DNA]</scope>
    <source>
        <strain evidence="1 2">DSM 4731</strain>
    </source>
</reference>
<accession>A0A7W9FA98</accession>
<evidence type="ECO:0000313" key="1">
    <source>
        <dbReference type="EMBL" id="MBB5739814.1"/>
    </source>
</evidence>
<dbReference type="AlphaFoldDB" id="A0A7W9FA98"/>
<organism evidence="1 2">
    <name type="scientific">Brevundimonas aurantiaca</name>
    <dbReference type="NCBI Taxonomy" id="74316"/>
    <lineage>
        <taxon>Bacteria</taxon>
        <taxon>Pseudomonadati</taxon>
        <taxon>Pseudomonadota</taxon>
        <taxon>Alphaproteobacteria</taxon>
        <taxon>Caulobacterales</taxon>
        <taxon>Caulobacteraceae</taxon>
        <taxon>Brevundimonas</taxon>
    </lineage>
</organism>
<comment type="caution">
    <text evidence="1">The sequence shown here is derived from an EMBL/GenBank/DDBJ whole genome shotgun (WGS) entry which is preliminary data.</text>
</comment>
<gene>
    <name evidence="1" type="ORF">GGQ93_001528</name>
</gene>
<dbReference type="RefSeq" id="WP_183216157.1">
    <property type="nucleotide sequence ID" value="NZ_CAJFZW010000009.1"/>
</dbReference>
<name>A0A7W9FA98_9CAUL</name>